<proteinExistence type="predicted"/>
<dbReference type="GO" id="GO:0006281">
    <property type="term" value="P:DNA repair"/>
    <property type="evidence" value="ECO:0007669"/>
    <property type="project" value="UniProtKB-KW"/>
</dbReference>
<dbReference type="AlphaFoldDB" id="A0A2U1KY25"/>
<dbReference type="InterPro" id="IPR045261">
    <property type="entry name" value="MORC_ATPase"/>
</dbReference>
<name>A0A2U1KY25_ARTAN</name>
<evidence type="ECO:0000313" key="5">
    <source>
        <dbReference type="Proteomes" id="UP000245207"/>
    </source>
</evidence>
<dbReference type="STRING" id="35608.A0A2U1KY25"/>
<dbReference type="Pfam" id="PF17942">
    <property type="entry name" value="Morc6_S5"/>
    <property type="match status" value="1"/>
</dbReference>
<dbReference type="OrthoDB" id="1669804at2759"/>
<evidence type="ECO:0000313" key="4">
    <source>
        <dbReference type="EMBL" id="PWA41657.1"/>
    </source>
</evidence>
<evidence type="ECO:0000259" key="3">
    <source>
        <dbReference type="Pfam" id="PF17942"/>
    </source>
</evidence>
<dbReference type="GO" id="GO:0005634">
    <property type="term" value="C:nucleus"/>
    <property type="evidence" value="ECO:0007669"/>
    <property type="project" value="TreeGrafter"/>
</dbReference>
<sequence>MARESLYTIYGKMKMDICITWDGKGTLKEGSRKAASEQHIANRLRYSLRAYLSVLYLKLPDTFSMLLRGEVIVYHNIATDLKHTEYIVYKPYNDGGRSGNNDRVFKGGSKCERSWLLHLPQESFDTGDFRYYFSLNLGNLF</sequence>
<protein>
    <submittedName>
        <fullName evidence="4">Histidine kinase-like ATPase, ATP-binding domain-containing protein</fullName>
    </submittedName>
</protein>
<keyword evidence="4" id="KW-0547">Nucleotide-binding</keyword>
<reference evidence="4 5" key="1">
    <citation type="journal article" date="2018" name="Mol. Plant">
        <title>The genome of Artemisia annua provides insight into the evolution of Asteraceae family and artemisinin biosynthesis.</title>
        <authorList>
            <person name="Shen Q."/>
            <person name="Zhang L."/>
            <person name="Liao Z."/>
            <person name="Wang S."/>
            <person name="Yan T."/>
            <person name="Shi P."/>
            <person name="Liu M."/>
            <person name="Fu X."/>
            <person name="Pan Q."/>
            <person name="Wang Y."/>
            <person name="Lv Z."/>
            <person name="Lu X."/>
            <person name="Zhang F."/>
            <person name="Jiang W."/>
            <person name="Ma Y."/>
            <person name="Chen M."/>
            <person name="Hao X."/>
            <person name="Li L."/>
            <person name="Tang Y."/>
            <person name="Lv G."/>
            <person name="Zhou Y."/>
            <person name="Sun X."/>
            <person name="Brodelius P.E."/>
            <person name="Rose J.K.C."/>
            <person name="Tang K."/>
        </authorList>
    </citation>
    <scope>NUCLEOTIDE SEQUENCE [LARGE SCALE GENOMIC DNA]</scope>
    <source>
        <strain evidence="5">cv. Huhao1</strain>
        <tissue evidence="4">Leaf</tissue>
    </source>
</reference>
<keyword evidence="1" id="KW-0227">DNA damage</keyword>
<dbReference type="EMBL" id="PKPP01012935">
    <property type="protein sequence ID" value="PWA41657.1"/>
    <property type="molecule type" value="Genomic_DNA"/>
</dbReference>
<keyword evidence="4" id="KW-0418">Kinase</keyword>
<dbReference type="PANTHER" id="PTHR23336">
    <property type="entry name" value="ZINC FINGER CW-TYPE COILED-COIL DOMAIN PROTEIN 3"/>
    <property type="match status" value="1"/>
</dbReference>
<dbReference type="GO" id="GO:0016887">
    <property type="term" value="F:ATP hydrolysis activity"/>
    <property type="evidence" value="ECO:0007669"/>
    <property type="project" value="InterPro"/>
</dbReference>
<feature type="domain" description="Morc S5" evidence="3">
    <location>
        <begin position="46"/>
        <end position="94"/>
    </location>
</feature>
<dbReference type="PANTHER" id="PTHR23336:SF59">
    <property type="entry name" value="HISTIDINE KINASE_HSP90-LIKE ATPASE"/>
    <property type="match status" value="1"/>
</dbReference>
<dbReference type="InterPro" id="IPR041006">
    <property type="entry name" value="Morc_S5"/>
</dbReference>
<dbReference type="Proteomes" id="UP000245207">
    <property type="component" value="Unassembled WGS sequence"/>
</dbReference>
<dbReference type="GO" id="GO:0005524">
    <property type="term" value="F:ATP binding"/>
    <property type="evidence" value="ECO:0007669"/>
    <property type="project" value="UniProtKB-KW"/>
</dbReference>
<organism evidence="4 5">
    <name type="scientific">Artemisia annua</name>
    <name type="common">Sweet wormwood</name>
    <dbReference type="NCBI Taxonomy" id="35608"/>
    <lineage>
        <taxon>Eukaryota</taxon>
        <taxon>Viridiplantae</taxon>
        <taxon>Streptophyta</taxon>
        <taxon>Embryophyta</taxon>
        <taxon>Tracheophyta</taxon>
        <taxon>Spermatophyta</taxon>
        <taxon>Magnoliopsida</taxon>
        <taxon>eudicotyledons</taxon>
        <taxon>Gunneridae</taxon>
        <taxon>Pentapetalae</taxon>
        <taxon>asterids</taxon>
        <taxon>campanulids</taxon>
        <taxon>Asterales</taxon>
        <taxon>Asteraceae</taxon>
        <taxon>Asteroideae</taxon>
        <taxon>Anthemideae</taxon>
        <taxon>Artemisiinae</taxon>
        <taxon>Artemisia</taxon>
    </lineage>
</organism>
<keyword evidence="2" id="KW-0234">DNA repair</keyword>
<evidence type="ECO:0000256" key="1">
    <source>
        <dbReference type="ARBA" id="ARBA00022763"/>
    </source>
</evidence>
<evidence type="ECO:0000256" key="2">
    <source>
        <dbReference type="ARBA" id="ARBA00023204"/>
    </source>
</evidence>
<keyword evidence="4" id="KW-0808">Transferase</keyword>
<dbReference type="GO" id="GO:0016301">
    <property type="term" value="F:kinase activity"/>
    <property type="evidence" value="ECO:0007669"/>
    <property type="project" value="UniProtKB-KW"/>
</dbReference>
<keyword evidence="4" id="KW-0067">ATP-binding</keyword>
<comment type="caution">
    <text evidence="4">The sequence shown here is derived from an EMBL/GenBank/DDBJ whole genome shotgun (WGS) entry which is preliminary data.</text>
</comment>
<accession>A0A2U1KY25</accession>
<keyword evidence="5" id="KW-1185">Reference proteome</keyword>
<gene>
    <name evidence="4" type="ORF">CTI12_AA551000</name>
</gene>